<dbReference type="Pfam" id="PF22612">
    <property type="entry name" value="GH113"/>
    <property type="match status" value="1"/>
</dbReference>
<evidence type="ECO:0000256" key="1">
    <source>
        <dbReference type="SAM" id="Phobius"/>
    </source>
</evidence>
<protein>
    <recommendedName>
        <fullName evidence="4">Glycoside hydrolase family 5 domain-containing protein</fullName>
    </recommendedName>
</protein>
<evidence type="ECO:0008006" key="4">
    <source>
        <dbReference type="Google" id="ProtNLM"/>
    </source>
</evidence>
<reference evidence="2 3" key="1">
    <citation type="submission" date="2017-03" db="EMBL/GenBank/DDBJ databases">
        <title>WGS assembly of Porphyra umbilicalis.</title>
        <authorList>
            <person name="Brawley S.H."/>
            <person name="Blouin N.A."/>
            <person name="Ficko-Blean E."/>
            <person name="Wheeler G.L."/>
            <person name="Lohr M."/>
            <person name="Goodson H.V."/>
            <person name="Jenkins J.W."/>
            <person name="Blaby-Haas C.E."/>
            <person name="Helliwell K.E."/>
            <person name="Chan C."/>
            <person name="Marriage T."/>
            <person name="Bhattacharya D."/>
            <person name="Klein A.S."/>
            <person name="Badis Y."/>
            <person name="Brodie J."/>
            <person name="Cao Y."/>
            <person name="Collen J."/>
            <person name="Dittami S.M."/>
            <person name="Gachon C.M."/>
            <person name="Green B.R."/>
            <person name="Karpowicz S."/>
            <person name="Kim J.W."/>
            <person name="Kudahl U."/>
            <person name="Lin S."/>
            <person name="Michel G."/>
            <person name="Mittag M."/>
            <person name="Olson B.J."/>
            <person name="Pangilinan J."/>
            <person name="Peng Y."/>
            <person name="Qiu H."/>
            <person name="Shu S."/>
            <person name="Singer J.T."/>
            <person name="Smith A.G."/>
            <person name="Sprecher B.N."/>
            <person name="Wagner V."/>
            <person name="Wang W."/>
            <person name="Wang Z.-Y."/>
            <person name="Yan J."/>
            <person name="Yarish C."/>
            <person name="Zoeuner-Riek S."/>
            <person name="Zhuang Y."/>
            <person name="Zou Y."/>
            <person name="Lindquist E.A."/>
            <person name="Grimwood J."/>
            <person name="Barry K."/>
            <person name="Rokhsar D.S."/>
            <person name="Schmutz J."/>
            <person name="Stiller J.W."/>
            <person name="Grossman A.R."/>
            <person name="Prochnik S.E."/>
        </authorList>
    </citation>
    <scope>NUCLEOTIDE SEQUENCE [LARGE SCALE GENOMIC DNA]</scope>
    <source>
        <strain evidence="2">4086291</strain>
    </source>
</reference>
<dbReference type="EMBL" id="KV919716">
    <property type="protein sequence ID" value="OSX69186.1"/>
    <property type="molecule type" value="Genomic_DNA"/>
</dbReference>
<proteinExistence type="predicted"/>
<keyword evidence="1" id="KW-1133">Transmembrane helix</keyword>
<keyword evidence="1" id="KW-0472">Membrane</keyword>
<dbReference type="OrthoDB" id="14424at2759"/>
<dbReference type="Proteomes" id="UP000218209">
    <property type="component" value="Unassembled WGS sequence"/>
</dbReference>
<sequence length="380" mass="42270">MAKPVADDAVLKTSNKKKYLLWAVGLLLLLGAIGGIVGGIIAVRRSRQRDVFPAFRGVSYTPWGSDVASSTNSRASIQAMKDANVNMVALNTFSFIEDQDDTGPVTLDTTASSRTNYSTDDAGLVEGIRYIRAQGMDVFFKPNLDLKDAQWRGKIPASDGFFRSYKEWMVSRAVVAQSNGVSILSVGTEFNGAQGDEAAWRDIVAAVREVYDGQLTYSANHDSYQEVAWWDAVDMIGIDAYFPLTENEDDEPSKPTIQQRWVDQGEQIGMFRNKANLRTMPVIFAEAGYRSATGATTESGHDGGANQGDRRDNVNLDLQADAYDALLGIMGGHRFDWWQGAFFWNWEVNPRDNEDTYNSWTPQGKPALQVMTEFYQKWAE</sequence>
<evidence type="ECO:0000313" key="3">
    <source>
        <dbReference type="Proteomes" id="UP000218209"/>
    </source>
</evidence>
<dbReference type="AlphaFoldDB" id="A0A1X6NL43"/>
<dbReference type="InterPro" id="IPR017853">
    <property type="entry name" value="GH"/>
</dbReference>
<organism evidence="2 3">
    <name type="scientific">Porphyra umbilicalis</name>
    <name type="common">Purple laver</name>
    <name type="synonym">Red alga</name>
    <dbReference type="NCBI Taxonomy" id="2786"/>
    <lineage>
        <taxon>Eukaryota</taxon>
        <taxon>Rhodophyta</taxon>
        <taxon>Bangiophyceae</taxon>
        <taxon>Bangiales</taxon>
        <taxon>Bangiaceae</taxon>
        <taxon>Porphyra</taxon>
    </lineage>
</organism>
<gene>
    <name evidence="2" type="ORF">BU14_1765s0001</name>
</gene>
<keyword evidence="1" id="KW-0812">Transmembrane</keyword>
<dbReference type="CDD" id="cd19608">
    <property type="entry name" value="GH113_mannanase-like"/>
    <property type="match status" value="1"/>
</dbReference>
<dbReference type="SUPFAM" id="SSF51445">
    <property type="entry name" value="(Trans)glycosidases"/>
    <property type="match status" value="1"/>
</dbReference>
<evidence type="ECO:0000313" key="2">
    <source>
        <dbReference type="EMBL" id="OSX69186.1"/>
    </source>
</evidence>
<accession>A0A1X6NL43</accession>
<dbReference type="InterPro" id="IPR055151">
    <property type="entry name" value="GH113"/>
</dbReference>
<feature type="transmembrane region" description="Helical" evidence="1">
    <location>
        <begin position="20"/>
        <end position="43"/>
    </location>
</feature>
<dbReference type="Gene3D" id="3.20.20.80">
    <property type="entry name" value="Glycosidases"/>
    <property type="match status" value="1"/>
</dbReference>
<name>A0A1X6NL43_PORUM</name>
<keyword evidence="3" id="KW-1185">Reference proteome</keyword>